<comment type="function">
    <text evidence="16">In addition to polymerase activity, this DNA polymerase exhibits 3'-5' and 5'-3' exonuclease activity.</text>
</comment>
<keyword evidence="7" id="KW-0540">Nuclease</keyword>
<evidence type="ECO:0000256" key="7">
    <source>
        <dbReference type="ARBA" id="ARBA00022722"/>
    </source>
</evidence>
<dbReference type="CDD" id="cd09898">
    <property type="entry name" value="H3TH_53EXO"/>
    <property type="match status" value="1"/>
</dbReference>
<accession>A0A1W6LQ42</accession>
<dbReference type="PRINTS" id="PR00868">
    <property type="entry name" value="DNAPOLI"/>
</dbReference>
<dbReference type="NCBIfam" id="TIGR00593">
    <property type="entry name" value="pola"/>
    <property type="match status" value="1"/>
</dbReference>
<dbReference type="CDD" id="cd09859">
    <property type="entry name" value="PIN_53EXO"/>
    <property type="match status" value="1"/>
</dbReference>
<evidence type="ECO:0000256" key="15">
    <source>
        <dbReference type="NCBIfam" id="TIGR00593"/>
    </source>
</evidence>
<evidence type="ECO:0000256" key="11">
    <source>
        <dbReference type="ARBA" id="ARBA00022932"/>
    </source>
</evidence>
<reference evidence="21" key="1">
    <citation type="submission" date="2017-04" db="EMBL/GenBank/DDBJ databases">
        <title>Comparative genomics and description of representatives of a novel lineage of planctomycetes thriving in anoxic sediments.</title>
        <authorList>
            <person name="Spring S."/>
            <person name="Bunk B."/>
            <person name="Sproer C."/>
        </authorList>
    </citation>
    <scope>NUCLEOTIDE SEQUENCE [LARGE SCALE GENOMIC DNA]</scope>
    <source>
        <strain evidence="21">ST-PulAB-D4</strain>
    </source>
</reference>
<evidence type="ECO:0000256" key="9">
    <source>
        <dbReference type="ARBA" id="ARBA00022801"/>
    </source>
</evidence>
<evidence type="ECO:0000256" key="4">
    <source>
        <dbReference type="ARBA" id="ARBA00022679"/>
    </source>
</evidence>
<gene>
    <name evidence="16 20" type="primary">polA</name>
    <name evidence="20" type="ORF">STSP1_02313</name>
</gene>
<dbReference type="SUPFAM" id="SSF47807">
    <property type="entry name" value="5' to 3' exonuclease, C-terminal subdomain"/>
    <property type="match status" value="1"/>
</dbReference>
<dbReference type="NCBIfam" id="NF004397">
    <property type="entry name" value="PRK05755.1"/>
    <property type="match status" value="1"/>
</dbReference>
<dbReference type="SMART" id="SM00474">
    <property type="entry name" value="35EXOc"/>
    <property type="match status" value="1"/>
</dbReference>
<dbReference type="InterPro" id="IPR002298">
    <property type="entry name" value="DNA_polymerase_A"/>
</dbReference>
<dbReference type="GO" id="GO:0003887">
    <property type="term" value="F:DNA-directed DNA polymerase activity"/>
    <property type="evidence" value="ECO:0007669"/>
    <property type="project" value="UniProtKB-UniRule"/>
</dbReference>
<dbReference type="Gene3D" id="3.30.70.370">
    <property type="match status" value="1"/>
</dbReference>
<evidence type="ECO:0000256" key="16">
    <source>
        <dbReference type="RuleBase" id="RU004460"/>
    </source>
</evidence>
<evidence type="ECO:0000256" key="10">
    <source>
        <dbReference type="ARBA" id="ARBA00022839"/>
    </source>
</evidence>
<feature type="domain" description="3'-5' exonuclease" evidence="17">
    <location>
        <begin position="325"/>
        <end position="510"/>
    </location>
</feature>
<dbReference type="InterPro" id="IPR036279">
    <property type="entry name" value="5-3_exonuclease_C_sf"/>
</dbReference>
<dbReference type="RefSeq" id="WP_085756503.1">
    <property type="nucleotide sequence ID" value="NZ_CP021023.1"/>
</dbReference>
<dbReference type="Pfam" id="PF01612">
    <property type="entry name" value="DNA_pol_A_exo1"/>
    <property type="match status" value="1"/>
</dbReference>
<dbReference type="KEGG" id="pbp:STSP1_02313"/>
<comment type="catalytic activity">
    <reaction evidence="14 16">
        <text>DNA(n) + a 2'-deoxyribonucleoside 5'-triphosphate = DNA(n+1) + diphosphate</text>
        <dbReference type="Rhea" id="RHEA:22508"/>
        <dbReference type="Rhea" id="RHEA-COMP:17339"/>
        <dbReference type="Rhea" id="RHEA-COMP:17340"/>
        <dbReference type="ChEBI" id="CHEBI:33019"/>
        <dbReference type="ChEBI" id="CHEBI:61560"/>
        <dbReference type="ChEBI" id="CHEBI:173112"/>
        <dbReference type="EC" id="2.7.7.7"/>
    </reaction>
</comment>
<dbReference type="SMART" id="SM00475">
    <property type="entry name" value="53EXOc"/>
    <property type="match status" value="1"/>
</dbReference>
<comment type="similarity">
    <text evidence="1 16">Belongs to the DNA polymerase type-A family.</text>
</comment>
<dbReference type="InterPro" id="IPR020045">
    <property type="entry name" value="DNA_polI_H3TH"/>
</dbReference>
<feature type="domain" description="5'-3' exonuclease" evidence="18">
    <location>
        <begin position="3"/>
        <end position="259"/>
    </location>
</feature>
<evidence type="ECO:0000259" key="19">
    <source>
        <dbReference type="SMART" id="SM00482"/>
    </source>
</evidence>
<dbReference type="Gene3D" id="3.40.50.1010">
    <property type="entry name" value="5'-nuclease"/>
    <property type="match status" value="1"/>
</dbReference>
<dbReference type="FunFam" id="1.20.1060.10:FF:000001">
    <property type="entry name" value="DNA polymerase I"/>
    <property type="match status" value="1"/>
</dbReference>
<dbReference type="EMBL" id="CP021023">
    <property type="protein sequence ID" value="ARN57887.1"/>
    <property type="molecule type" value="Genomic_DNA"/>
</dbReference>
<feature type="domain" description="DNA-directed DNA polymerase family A palm" evidence="19">
    <location>
        <begin position="674"/>
        <end position="881"/>
    </location>
</feature>
<evidence type="ECO:0000256" key="2">
    <source>
        <dbReference type="ARBA" id="ARBA00012417"/>
    </source>
</evidence>
<evidence type="ECO:0000256" key="13">
    <source>
        <dbReference type="ARBA" id="ARBA00023204"/>
    </source>
</evidence>
<dbReference type="Gene3D" id="3.30.420.10">
    <property type="entry name" value="Ribonuclease H-like superfamily/Ribonuclease H"/>
    <property type="match status" value="1"/>
</dbReference>
<keyword evidence="4 16" id="KW-0808">Transferase</keyword>
<dbReference type="Pfam" id="PF01367">
    <property type="entry name" value="5_3_exonuc"/>
    <property type="match status" value="1"/>
</dbReference>
<dbReference type="GO" id="GO:0006302">
    <property type="term" value="P:double-strand break repair"/>
    <property type="evidence" value="ECO:0007669"/>
    <property type="project" value="TreeGrafter"/>
</dbReference>
<keyword evidence="12 16" id="KW-0238">DNA-binding</keyword>
<keyword evidence="6 16" id="KW-0235">DNA replication</keyword>
<dbReference type="InterPro" id="IPR029060">
    <property type="entry name" value="PIN-like_dom_sf"/>
</dbReference>
<evidence type="ECO:0000256" key="5">
    <source>
        <dbReference type="ARBA" id="ARBA00022695"/>
    </source>
</evidence>
<dbReference type="Pfam" id="PF02739">
    <property type="entry name" value="5_3_exonuc_N"/>
    <property type="match status" value="1"/>
</dbReference>
<dbReference type="SMART" id="SM00279">
    <property type="entry name" value="HhH2"/>
    <property type="match status" value="1"/>
</dbReference>
<keyword evidence="8 16" id="KW-0227">DNA damage</keyword>
<dbReference type="CDD" id="cd06139">
    <property type="entry name" value="DNA_polA_I_Ecoli_like_exo"/>
    <property type="match status" value="1"/>
</dbReference>
<dbReference type="PANTHER" id="PTHR10133">
    <property type="entry name" value="DNA POLYMERASE I"/>
    <property type="match status" value="1"/>
</dbReference>
<protein>
    <recommendedName>
        <fullName evidence="3 15">DNA polymerase I</fullName>
        <ecNumber evidence="2 15">2.7.7.7</ecNumber>
    </recommendedName>
</protein>
<dbReference type="PROSITE" id="PS00447">
    <property type="entry name" value="DNA_POLYMERASE_A"/>
    <property type="match status" value="1"/>
</dbReference>
<dbReference type="GO" id="GO:0008409">
    <property type="term" value="F:5'-3' exonuclease activity"/>
    <property type="evidence" value="ECO:0007669"/>
    <property type="project" value="UniProtKB-UniRule"/>
</dbReference>
<dbReference type="CDD" id="cd08637">
    <property type="entry name" value="DNA_pol_A_pol_I_C"/>
    <property type="match status" value="1"/>
</dbReference>
<dbReference type="GO" id="GO:0008408">
    <property type="term" value="F:3'-5' exonuclease activity"/>
    <property type="evidence" value="ECO:0007669"/>
    <property type="project" value="UniProtKB-UniRule"/>
</dbReference>
<keyword evidence="11 16" id="KW-0239">DNA-directed DNA polymerase</keyword>
<dbReference type="InterPro" id="IPR018320">
    <property type="entry name" value="DNA_polymerase_1"/>
</dbReference>
<dbReference type="SUPFAM" id="SSF53098">
    <property type="entry name" value="Ribonuclease H-like"/>
    <property type="match status" value="1"/>
</dbReference>
<dbReference type="STRING" id="1941349.STSP1_02313"/>
<evidence type="ECO:0000256" key="14">
    <source>
        <dbReference type="ARBA" id="ARBA00049244"/>
    </source>
</evidence>
<dbReference type="GO" id="GO:0006261">
    <property type="term" value="P:DNA-templated DNA replication"/>
    <property type="evidence" value="ECO:0007669"/>
    <property type="project" value="UniProtKB-UniRule"/>
</dbReference>
<dbReference type="SUPFAM" id="SSF56672">
    <property type="entry name" value="DNA/RNA polymerases"/>
    <property type="match status" value="1"/>
</dbReference>
<dbReference type="InterPro" id="IPR020046">
    <property type="entry name" value="5-3_exonucl_a-hlix_arch_N"/>
</dbReference>
<evidence type="ECO:0000256" key="1">
    <source>
        <dbReference type="ARBA" id="ARBA00007705"/>
    </source>
</evidence>
<evidence type="ECO:0000256" key="8">
    <source>
        <dbReference type="ARBA" id="ARBA00022763"/>
    </source>
</evidence>
<name>A0A1W6LQ42_9BACT</name>
<evidence type="ECO:0000256" key="6">
    <source>
        <dbReference type="ARBA" id="ARBA00022705"/>
    </source>
</evidence>
<keyword evidence="21" id="KW-1185">Reference proteome</keyword>
<dbReference type="InterPro" id="IPR012337">
    <property type="entry name" value="RNaseH-like_sf"/>
</dbReference>
<dbReference type="InterPro" id="IPR008918">
    <property type="entry name" value="HhH2"/>
</dbReference>
<sequence>MPDKFYLIDGHALIYSSYFAPMRTNLSSPKGEPTKASYIFTTTLLGLINRKNPDMLAVAMDSKEKSFRSDIFPEYKAQRPPMPEDMPQQIDRIEQILEAMKIPILRVEKYEADDIIGTLAEKAAKEGIETYICSGDKDMLQLIEENVFVHDIKKDSVKDLNWLETEKQMSPAQFLDALALMGDTADNIPGVPDVGPKTAEQWIRKYGSLEKLYENAGEIKGKRGNSLRESKEQAMLSRELVEIKRDCPVELRPKAFRLSEFDYDRLAEIFYELGFQRLYKSVGLEGKLDELSTETKNQGTSNKKQTALFDTDTEYDSMKDGKQNYKLAGSEEELEKLCRELEKQEIFAIDTETSSIEPMRAELVGISISWKENEAYYIPVKAAGNDKTIGIEKVKEILGGILSNPKIKKAGQNVKYDIEVLWNAGLSLEGVSFDTMIASYLLNAERSSNSMDAMAKDYLNYECQPISDLIGKGKSQITFDKVPAADAADYACEDADITFRLYEYLNKRLNEQPKLKKLFEELEMPLMKVLCKMEIEGVSIDCSVLDKMSKEIASQIETLRDSIFAQSGSVFNIESPKQLSEVLFDKLKLPQIKKRSTDASVLEKLADFHPVIEDIQQFRQLVKLKGTYIDKLGTMVNPKTNRLHCSFNQTITATGRLSSSNPNLQNIPIRTDIGRKIRAAFVPAEKDGVILSADYSQVELRLLAHFSQDSQLLEAFNNDMDIHSFVASELLGADPENPEPELRAKAKAVNFGIIYGQGPYALSQSLGITQGEAKEFIDSYFQRYSSIKEFMQSVIDGAKSNGYVSTILGRRRAVPGINSAAKREKSSAERMAFNTTIQGSAADLIKAAMIEVQNEIDAGKLKAKMIIQIHDELVFECSRDNAEQNAKRISEIMENAIELRVRLKVDTGWGENWMTGH</sequence>
<dbReference type="Gene3D" id="1.10.150.20">
    <property type="entry name" value="5' to 3' exonuclease, C-terminal subdomain"/>
    <property type="match status" value="2"/>
</dbReference>
<proteinExistence type="inferred from homology"/>
<dbReference type="GO" id="GO:0003677">
    <property type="term" value="F:DNA binding"/>
    <property type="evidence" value="ECO:0007669"/>
    <property type="project" value="UniProtKB-UniRule"/>
</dbReference>
<evidence type="ECO:0000259" key="17">
    <source>
        <dbReference type="SMART" id="SM00474"/>
    </source>
</evidence>
<dbReference type="InterPro" id="IPR036397">
    <property type="entry name" value="RNaseH_sf"/>
</dbReference>
<evidence type="ECO:0000256" key="3">
    <source>
        <dbReference type="ARBA" id="ARBA00020311"/>
    </source>
</evidence>
<dbReference type="InterPro" id="IPR019760">
    <property type="entry name" value="DNA-dir_DNA_pol_A_CS"/>
</dbReference>
<dbReference type="SMART" id="SM00482">
    <property type="entry name" value="POLAc"/>
    <property type="match status" value="1"/>
</dbReference>
<dbReference type="FunFam" id="3.30.420.10:FF:000026">
    <property type="entry name" value="DNA polymerase I"/>
    <property type="match status" value="1"/>
</dbReference>
<dbReference type="InterPro" id="IPR001098">
    <property type="entry name" value="DNA-dir_DNA_pol_A_palm_dom"/>
</dbReference>
<evidence type="ECO:0000313" key="20">
    <source>
        <dbReference type="EMBL" id="ARN57887.1"/>
    </source>
</evidence>
<evidence type="ECO:0000259" key="18">
    <source>
        <dbReference type="SMART" id="SM00475"/>
    </source>
</evidence>
<keyword evidence="13 16" id="KW-0234">DNA repair</keyword>
<dbReference type="InterPro" id="IPR002562">
    <property type="entry name" value="3'-5'_exonuclease_dom"/>
</dbReference>
<dbReference type="EC" id="2.7.7.7" evidence="2 15"/>
<dbReference type="AlphaFoldDB" id="A0A1W6LQ42"/>
<evidence type="ECO:0000313" key="21">
    <source>
        <dbReference type="Proteomes" id="UP000193334"/>
    </source>
</evidence>
<dbReference type="Pfam" id="PF00476">
    <property type="entry name" value="DNA_pol_A"/>
    <property type="match status" value="1"/>
</dbReference>
<organism evidence="20 21">
    <name type="scientific">Sedimentisphaera salicampi</name>
    <dbReference type="NCBI Taxonomy" id="1941349"/>
    <lineage>
        <taxon>Bacteria</taxon>
        <taxon>Pseudomonadati</taxon>
        <taxon>Planctomycetota</taxon>
        <taxon>Phycisphaerae</taxon>
        <taxon>Sedimentisphaerales</taxon>
        <taxon>Sedimentisphaeraceae</taxon>
        <taxon>Sedimentisphaera</taxon>
    </lineage>
</organism>
<dbReference type="SUPFAM" id="SSF88723">
    <property type="entry name" value="PIN domain-like"/>
    <property type="match status" value="1"/>
</dbReference>
<dbReference type="FunFam" id="1.10.150.20:FF:000002">
    <property type="entry name" value="DNA polymerase I"/>
    <property type="match status" value="1"/>
</dbReference>
<dbReference type="Gene3D" id="1.20.1060.10">
    <property type="entry name" value="Taq DNA Polymerase, Chain T, domain 4"/>
    <property type="match status" value="1"/>
</dbReference>
<keyword evidence="9 16" id="KW-0378">Hydrolase</keyword>
<keyword evidence="10 16" id="KW-0269">Exonuclease</keyword>
<evidence type="ECO:0000256" key="12">
    <source>
        <dbReference type="ARBA" id="ARBA00023125"/>
    </source>
</evidence>
<dbReference type="PANTHER" id="PTHR10133:SF27">
    <property type="entry name" value="DNA POLYMERASE NU"/>
    <property type="match status" value="1"/>
</dbReference>
<dbReference type="Proteomes" id="UP000193334">
    <property type="component" value="Chromosome"/>
</dbReference>
<dbReference type="FunFam" id="1.10.150.20:FF:000003">
    <property type="entry name" value="DNA polymerase I"/>
    <property type="match status" value="1"/>
</dbReference>
<keyword evidence="5 16" id="KW-0548">Nucleotidyltransferase</keyword>
<dbReference type="InterPro" id="IPR002421">
    <property type="entry name" value="5-3_exonuclease"/>
</dbReference>
<dbReference type="InterPro" id="IPR043502">
    <property type="entry name" value="DNA/RNA_pol_sf"/>
</dbReference>